<keyword evidence="5" id="KW-0378">Hydrolase</keyword>
<dbReference type="GO" id="GO:0052689">
    <property type="term" value="F:carboxylic ester hydrolase activity"/>
    <property type="evidence" value="ECO:0007669"/>
    <property type="project" value="UniProtKB-KW"/>
</dbReference>
<dbReference type="GO" id="GO:0072330">
    <property type="term" value="P:monocarboxylic acid biosynthetic process"/>
    <property type="evidence" value="ECO:0007669"/>
    <property type="project" value="UniProtKB-ARBA"/>
</dbReference>
<evidence type="ECO:0000256" key="7">
    <source>
        <dbReference type="ARBA" id="ARBA00029392"/>
    </source>
</evidence>
<keyword evidence="6" id="KW-0276">Fatty acid metabolism</keyword>
<name>A0A9W4P2S0_9EURO</name>
<dbReference type="InterPro" id="IPR050565">
    <property type="entry name" value="LYPA1-2/EST-like"/>
</dbReference>
<dbReference type="OrthoDB" id="2418081at2759"/>
<accession>A0A9W4P2S0</accession>
<dbReference type="PANTHER" id="PTHR10655:SF17">
    <property type="entry name" value="LYSOPHOSPHOLIPASE-LIKE PROTEIN 1"/>
    <property type="match status" value="1"/>
</dbReference>
<dbReference type="GO" id="GO:0005737">
    <property type="term" value="C:cytoplasm"/>
    <property type="evidence" value="ECO:0007669"/>
    <property type="project" value="TreeGrafter"/>
</dbReference>
<organism evidence="11 12">
    <name type="scientific">Penicillium egyptiacum</name>
    <dbReference type="NCBI Taxonomy" id="1303716"/>
    <lineage>
        <taxon>Eukaryota</taxon>
        <taxon>Fungi</taxon>
        <taxon>Dikarya</taxon>
        <taxon>Ascomycota</taxon>
        <taxon>Pezizomycotina</taxon>
        <taxon>Eurotiomycetes</taxon>
        <taxon>Eurotiomycetidae</taxon>
        <taxon>Eurotiales</taxon>
        <taxon>Aspergillaceae</taxon>
        <taxon>Penicillium</taxon>
    </lineage>
</organism>
<dbReference type="GO" id="GO:0006631">
    <property type="term" value="P:fatty acid metabolic process"/>
    <property type="evidence" value="ECO:0007669"/>
    <property type="project" value="UniProtKB-KW"/>
</dbReference>
<dbReference type="InterPro" id="IPR029058">
    <property type="entry name" value="AB_hydrolase_fold"/>
</dbReference>
<comment type="function">
    <text evidence="7">Hydrolyzes fatty acids from S-acylated cysteine residues in proteins with a strong preference for palmitoylated G-alpha proteins over other acyl substrates. Mediates the deacylation of G-alpha proteins such as GPA1 in vivo, but has weak or no activity toward palmitoylated Ras proteins. Has weak lysophospholipase activity in vitro; however such activity may not exist in vivo.</text>
</comment>
<feature type="domain" description="Phospholipase/carboxylesterase/thioesterase" evidence="10">
    <location>
        <begin position="5"/>
        <end position="226"/>
    </location>
</feature>
<dbReference type="GO" id="GO:0008474">
    <property type="term" value="F:palmitoyl-(protein) hydrolase activity"/>
    <property type="evidence" value="ECO:0007669"/>
    <property type="project" value="UniProtKB-EC"/>
</dbReference>
<dbReference type="Pfam" id="PF02230">
    <property type="entry name" value="Abhydrolase_2"/>
    <property type="match status" value="1"/>
</dbReference>
<evidence type="ECO:0000256" key="9">
    <source>
        <dbReference type="ARBA" id="ARBA00047337"/>
    </source>
</evidence>
<evidence type="ECO:0000256" key="6">
    <source>
        <dbReference type="ARBA" id="ARBA00022832"/>
    </source>
</evidence>
<gene>
    <name evidence="11" type="ORF">PEGY_LOCUS2303</name>
</gene>
<dbReference type="PANTHER" id="PTHR10655">
    <property type="entry name" value="LYSOPHOSPHOLIPASE-RELATED"/>
    <property type="match status" value="1"/>
</dbReference>
<evidence type="ECO:0000259" key="10">
    <source>
        <dbReference type="Pfam" id="PF02230"/>
    </source>
</evidence>
<evidence type="ECO:0000256" key="3">
    <source>
        <dbReference type="ARBA" id="ARBA00014923"/>
    </source>
</evidence>
<dbReference type="SUPFAM" id="SSF53474">
    <property type="entry name" value="alpha/beta-Hydrolases"/>
    <property type="match status" value="1"/>
</dbReference>
<keyword evidence="6" id="KW-0443">Lipid metabolism</keyword>
<evidence type="ECO:0000313" key="11">
    <source>
        <dbReference type="EMBL" id="CAG8890468.1"/>
    </source>
</evidence>
<evidence type="ECO:0000256" key="2">
    <source>
        <dbReference type="ARBA" id="ARBA00012423"/>
    </source>
</evidence>
<dbReference type="EMBL" id="CAJVRC010000843">
    <property type="protein sequence ID" value="CAG8890468.1"/>
    <property type="molecule type" value="Genomic_DNA"/>
</dbReference>
<reference evidence="11" key="1">
    <citation type="submission" date="2021-07" db="EMBL/GenBank/DDBJ databases">
        <authorList>
            <person name="Branca A.L. A."/>
        </authorList>
    </citation>
    <scope>NUCLEOTIDE SEQUENCE</scope>
</reference>
<evidence type="ECO:0000256" key="8">
    <source>
        <dbReference type="ARBA" id="ARBA00031195"/>
    </source>
</evidence>
<dbReference type="Gene3D" id="3.40.50.1820">
    <property type="entry name" value="alpha/beta hydrolase"/>
    <property type="match status" value="1"/>
</dbReference>
<dbReference type="InterPro" id="IPR003140">
    <property type="entry name" value="PLipase/COase/thioEstase"/>
</dbReference>
<comment type="similarity">
    <text evidence="1">Belongs to the AB hydrolase superfamily. AB hydrolase 2 family.</text>
</comment>
<evidence type="ECO:0000256" key="1">
    <source>
        <dbReference type="ARBA" id="ARBA00006499"/>
    </source>
</evidence>
<evidence type="ECO:0000313" key="12">
    <source>
        <dbReference type="Proteomes" id="UP001154252"/>
    </source>
</evidence>
<comment type="catalytic activity">
    <reaction evidence="9">
        <text>S-hexadecanoyl-L-cysteinyl-[protein] + H2O = L-cysteinyl-[protein] + hexadecanoate + H(+)</text>
        <dbReference type="Rhea" id="RHEA:19233"/>
        <dbReference type="Rhea" id="RHEA-COMP:10131"/>
        <dbReference type="Rhea" id="RHEA-COMP:11032"/>
        <dbReference type="ChEBI" id="CHEBI:7896"/>
        <dbReference type="ChEBI" id="CHEBI:15377"/>
        <dbReference type="ChEBI" id="CHEBI:15378"/>
        <dbReference type="ChEBI" id="CHEBI:29950"/>
        <dbReference type="ChEBI" id="CHEBI:74151"/>
        <dbReference type="EC" id="3.1.2.22"/>
    </reaction>
</comment>
<protein>
    <recommendedName>
        <fullName evidence="3">Acyl-protein thioesterase 1</fullName>
        <ecNumber evidence="2">3.1.2.22</ecNumber>
    </recommendedName>
    <alternativeName>
        <fullName evidence="8">Palmitoyl-protein hydrolase</fullName>
    </alternativeName>
</protein>
<evidence type="ECO:0000256" key="5">
    <source>
        <dbReference type="ARBA" id="ARBA00022801"/>
    </source>
</evidence>
<keyword evidence="4" id="KW-0719">Serine esterase</keyword>
<keyword evidence="12" id="KW-1185">Reference proteome</keyword>
<sequence>MTRGPYIVPALKKHTATVIMAHGLGDRMSLAQTWRRRGKFDEVAFIFPNAPDIPITVNYGRSMPGWYDISKLGGDLDFEEFLLSQDEAGIIRSRDYFNTLIEQEMQKQIKASRIILGGFSQGGAMSVFAGVTSKEKLGGVFGLSCYMLLSDRIKNYLPEEWANKKTPFFLGHGLDDNVVPFASGKTSAVKLKELGLENVSFNQYEDLGHSATPEEIDDLEKFIEKALAEGEGNASAGL</sequence>
<dbReference type="Proteomes" id="UP001154252">
    <property type="component" value="Unassembled WGS sequence"/>
</dbReference>
<comment type="caution">
    <text evidence="11">The sequence shown here is derived from an EMBL/GenBank/DDBJ whole genome shotgun (WGS) entry which is preliminary data.</text>
</comment>
<dbReference type="EC" id="3.1.2.22" evidence="2"/>
<proteinExistence type="inferred from homology"/>
<dbReference type="AlphaFoldDB" id="A0A9W4P2S0"/>
<dbReference type="GO" id="GO:0017000">
    <property type="term" value="P:antibiotic biosynthetic process"/>
    <property type="evidence" value="ECO:0007669"/>
    <property type="project" value="UniProtKB-ARBA"/>
</dbReference>
<evidence type="ECO:0000256" key="4">
    <source>
        <dbReference type="ARBA" id="ARBA00022487"/>
    </source>
</evidence>